<dbReference type="AlphaFoldDB" id="A0A0L0GX40"/>
<proteinExistence type="predicted"/>
<keyword evidence="2" id="KW-1003">Cell membrane</keyword>
<feature type="transmembrane region" description="Helical" evidence="6">
    <location>
        <begin position="12"/>
        <end position="29"/>
    </location>
</feature>
<keyword evidence="9" id="KW-1185">Reference proteome</keyword>
<feature type="transmembrane region" description="Helical" evidence="6">
    <location>
        <begin position="81"/>
        <end position="102"/>
    </location>
</feature>
<feature type="transmembrane region" description="Helical" evidence="6">
    <location>
        <begin position="41"/>
        <end position="61"/>
    </location>
</feature>
<evidence type="ECO:0000256" key="5">
    <source>
        <dbReference type="ARBA" id="ARBA00023136"/>
    </source>
</evidence>
<dbReference type="OrthoDB" id="5900110at2"/>
<organism evidence="8 9">
    <name type="scientific">Trabulsiella odontotermitis</name>
    <dbReference type="NCBI Taxonomy" id="379893"/>
    <lineage>
        <taxon>Bacteria</taxon>
        <taxon>Pseudomonadati</taxon>
        <taxon>Pseudomonadota</taxon>
        <taxon>Gammaproteobacteria</taxon>
        <taxon>Enterobacterales</taxon>
        <taxon>Enterobacteriaceae</taxon>
        <taxon>Trabulsiella</taxon>
    </lineage>
</organism>
<sequence>MRITLNPPAKKFLLALLLCLIFIPFARFISPRAIIDNNSIFLAWMPLSVMLAIMMLFGRHAVLPLVVGLSLSNDWLLNLPYPQSLVLIICQLSGVFVTGACVRLMLGRRWRFGMSNRNMGVRIFWFGFITPALIKCSMYLSGEYMDFPLTVSSYFNSTSVIYMIVDVQSLVSAALIFTMLFYYPMRMILNPRYAWAFWLRHVQPSISRPRLFFTLNWALALVLVLIILCAPYESDYIAGYLVPVIFILYFLAVSRMSWPFINLTWAASVFSLLIYNKNFLHGVDTEYSLSFVLSVLISFTICMLYMSQIYYRSDVLKRKWQSQAMQDPLTGLPNLRALENYLSRHQKVSICCLRMDNLEFLSRHYGMMMRVHCKRVITRDLQPLLGVDEKLFQLPGSELLLVLNGPETLARLTHIVDFLNNRPIYWHNTRLELQFGAAWGVVDGQGEDLHHMLGQLSWLSEEACQTQHVLALDNSQSTVTDQTTERVLLLNRIKRALEGNGIALYAQPIVDAQGKGYHEILSRLVCDGEIITPDLFIPVVAQFNLSKRFDMQVLETLFTSLHAHPGQHFSVNLLPFTLMQKESAAEIIALFTRYGVDAQTITIEITEEQAFSNSETNAKNIQQLRDFGCRIAIDDFGTGYANYERLKTLQADIIKIDGCFVRDIVTDSMDSMIVKSICDMAKVKNLTTVAEFVETEEQRALLLKLGVDYLQGYLLGKPRPLSELQA</sequence>
<keyword evidence="5 6" id="KW-0472">Membrane</keyword>
<gene>
    <name evidence="8" type="ORF">GM31_18400</name>
</gene>
<dbReference type="PANTHER" id="PTHR33121">
    <property type="entry name" value="CYCLIC DI-GMP PHOSPHODIESTERASE PDEF"/>
    <property type="match status" value="1"/>
</dbReference>
<evidence type="ECO:0000259" key="7">
    <source>
        <dbReference type="PROSITE" id="PS50883"/>
    </source>
</evidence>
<dbReference type="InterPro" id="IPR035919">
    <property type="entry name" value="EAL_sf"/>
</dbReference>
<dbReference type="SMART" id="SM00052">
    <property type="entry name" value="EAL"/>
    <property type="match status" value="1"/>
</dbReference>
<feature type="domain" description="EAL" evidence="7">
    <location>
        <begin position="486"/>
        <end position="726"/>
    </location>
</feature>
<comment type="subcellular location">
    <subcellularLocation>
        <location evidence="1">Cell membrane</location>
        <topology evidence="1">Multi-pass membrane protein</topology>
    </subcellularLocation>
</comment>
<dbReference type="EMBL" id="JNGI01000045">
    <property type="protein sequence ID" value="KNC93740.1"/>
    <property type="molecule type" value="Genomic_DNA"/>
</dbReference>
<dbReference type="InterPro" id="IPR001633">
    <property type="entry name" value="EAL_dom"/>
</dbReference>
<dbReference type="InterPro" id="IPR000160">
    <property type="entry name" value="GGDEF_dom"/>
</dbReference>
<dbReference type="InterPro" id="IPR043128">
    <property type="entry name" value="Rev_trsase/Diguanyl_cyclase"/>
</dbReference>
<feature type="transmembrane region" description="Helical" evidence="6">
    <location>
        <begin position="123"/>
        <end position="140"/>
    </location>
</feature>
<dbReference type="InterPro" id="IPR029787">
    <property type="entry name" value="Nucleotide_cyclase"/>
</dbReference>
<evidence type="ECO:0000256" key="6">
    <source>
        <dbReference type="SAM" id="Phobius"/>
    </source>
</evidence>
<dbReference type="CDD" id="cd01948">
    <property type="entry name" value="EAL"/>
    <property type="match status" value="1"/>
</dbReference>
<accession>A0A0L0GX40</accession>
<dbReference type="Gene3D" id="3.30.70.270">
    <property type="match status" value="1"/>
</dbReference>
<evidence type="ECO:0000313" key="8">
    <source>
        <dbReference type="EMBL" id="KNC93740.1"/>
    </source>
</evidence>
<keyword evidence="4 6" id="KW-1133">Transmembrane helix</keyword>
<dbReference type="Pfam" id="PF00563">
    <property type="entry name" value="EAL"/>
    <property type="match status" value="1"/>
</dbReference>
<comment type="caution">
    <text evidence="8">The sequence shown here is derived from an EMBL/GenBank/DDBJ whole genome shotgun (WGS) entry which is preliminary data.</text>
</comment>
<evidence type="ECO:0000256" key="4">
    <source>
        <dbReference type="ARBA" id="ARBA00022989"/>
    </source>
</evidence>
<dbReference type="InterPro" id="IPR007895">
    <property type="entry name" value="MASE1"/>
</dbReference>
<dbReference type="STRING" id="379893.GCA_001297775_00509"/>
<dbReference type="SMART" id="SM00267">
    <property type="entry name" value="GGDEF"/>
    <property type="match status" value="1"/>
</dbReference>
<dbReference type="SUPFAM" id="SSF141868">
    <property type="entry name" value="EAL domain-like"/>
    <property type="match status" value="1"/>
</dbReference>
<dbReference type="SUPFAM" id="SSF55073">
    <property type="entry name" value="Nucleotide cyclase"/>
    <property type="match status" value="1"/>
</dbReference>
<dbReference type="GO" id="GO:0005886">
    <property type="term" value="C:plasma membrane"/>
    <property type="evidence" value="ECO:0007669"/>
    <property type="project" value="UniProtKB-SubCell"/>
</dbReference>
<evidence type="ECO:0000313" key="9">
    <source>
        <dbReference type="Proteomes" id="UP000037393"/>
    </source>
</evidence>
<dbReference type="PANTHER" id="PTHR33121:SF74">
    <property type="entry name" value="CYCLIC DI-GMP PHOSPHODIESTERASE PDEA-RELATED"/>
    <property type="match status" value="1"/>
</dbReference>
<feature type="transmembrane region" description="Helical" evidence="6">
    <location>
        <begin position="211"/>
        <end position="230"/>
    </location>
</feature>
<dbReference type="GO" id="GO:0071111">
    <property type="term" value="F:cyclic-guanylate-specific phosphodiesterase activity"/>
    <property type="evidence" value="ECO:0007669"/>
    <property type="project" value="InterPro"/>
</dbReference>
<dbReference type="Gene3D" id="3.20.20.450">
    <property type="entry name" value="EAL domain"/>
    <property type="match status" value="1"/>
</dbReference>
<protein>
    <recommendedName>
        <fullName evidence="7">EAL domain-containing protein</fullName>
    </recommendedName>
</protein>
<evidence type="ECO:0000256" key="2">
    <source>
        <dbReference type="ARBA" id="ARBA00022475"/>
    </source>
</evidence>
<dbReference type="PATRIC" id="fig|379893.4.peg.3734"/>
<dbReference type="Pfam" id="PF05231">
    <property type="entry name" value="MASE1"/>
    <property type="match status" value="1"/>
</dbReference>
<feature type="transmembrane region" description="Helical" evidence="6">
    <location>
        <begin position="236"/>
        <end position="253"/>
    </location>
</feature>
<dbReference type="InterPro" id="IPR050706">
    <property type="entry name" value="Cyclic-di-GMP_PDE-like"/>
</dbReference>
<feature type="transmembrane region" description="Helical" evidence="6">
    <location>
        <begin position="160"/>
        <end position="183"/>
    </location>
</feature>
<dbReference type="PROSITE" id="PS50883">
    <property type="entry name" value="EAL"/>
    <property type="match status" value="1"/>
</dbReference>
<dbReference type="Proteomes" id="UP000037393">
    <property type="component" value="Unassembled WGS sequence"/>
</dbReference>
<name>A0A0L0GX40_9ENTR</name>
<feature type="transmembrane region" description="Helical" evidence="6">
    <location>
        <begin position="288"/>
        <end position="311"/>
    </location>
</feature>
<evidence type="ECO:0000256" key="3">
    <source>
        <dbReference type="ARBA" id="ARBA00022692"/>
    </source>
</evidence>
<reference evidence="8 9" key="1">
    <citation type="journal article" date="2015" name="Appl. Environ. Microbiol.">
        <title>The Enterobacterium Trabulsiella odontotermitis Presents Novel Adaptations Related to Its Association with Fungus-Growing Termites.</title>
        <authorList>
            <person name="Sapountzis P."/>
            <person name="Gruntjes T."/>
            <person name="Otani S."/>
            <person name="Estevez J."/>
            <person name="da Costa R.R."/>
            <person name="Plunkett G.3rd."/>
            <person name="Perna N.T."/>
            <person name="Poulsen M."/>
        </authorList>
    </citation>
    <scope>NUCLEOTIDE SEQUENCE [LARGE SCALE GENOMIC DNA]</scope>
    <source>
        <strain evidence="8 9">12</strain>
    </source>
</reference>
<keyword evidence="3 6" id="KW-0812">Transmembrane</keyword>
<evidence type="ECO:0000256" key="1">
    <source>
        <dbReference type="ARBA" id="ARBA00004651"/>
    </source>
</evidence>